<evidence type="ECO:0000313" key="1">
    <source>
        <dbReference type="EMBL" id="EFN89619.1"/>
    </source>
</evidence>
<proteinExistence type="predicted"/>
<organism evidence="2">
    <name type="scientific">Harpegnathos saltator</name>
    <name type="common">Jerdon's jumping ant</name>
    <dbReference type="NCBI Taxonomy" id="610380"/>
    <lineage>
        <taxon>Eukaryota</taxon>
        <taxon>Metazoa</taxon>
        <taxon>Ecdysozoa</taxon>
        <taxon>Arthropoda</taxon>
        <taxon>Hexapoda</taxon>
        <taxon>Insecta</taxon>
        <taxon>Pterygota</taxon>
        <taxon>Neoptera</taxon>
        <taxon>Endopterygota</taxon>
        <taxon>Hymenoptera</taxon>
        <taxon>Apocrita</taxon>
        <taxon>Aculeata</taxon>
        <taxon>Formicoidea</taxon>
        <taxon>Formicidae</taxon>
        <taxon>Ponerinae</taxon>
        <taxon>Ponerini</taxon>
        <taxon>Harpegnathos</taxon>
    </lineage>
</organism>
<sequence length="213" mass="25070">MTAFYLVRVYRAKYGIMLLRKSAERLLRLEKGEDFETSYLDDVSQKIPFFTDIEKTHTILVKCDKLRSKYILNYTDAKDTFIFALRLLHYSQSNINPKQNMKMYMTVISNTCNAYKYMALYEKDRTKQILLHKHRANILLKVTPLIYLINPNMLKYLQLQMAIVFSTLIDLKLEKAEATIALYIPDKYNCITGEINALVSQSLKHLQVYMKPK</sequence>
<keyword evidence="2" id="KW-1185">Reference proteome</keyword>
<dbReference type="InParanoid" id="E2B3V0"/>
<accession>E2B3V0</accession>
<dbReference type="EMBL" id="GL445407">
    <property type="protein sequence ID" value="EFN89619.1"/>
    <property type="molecule type" value="Genomic_DNA"/>
</dbReference>
<reference evidence="1 2" key="1">
    <citation type="journal article" date="2010" name="Science">
        <title>Genomic comparison of the ants Camponotus floridanus and Harpegnathos saltator.</title>
        <authorList>
            <person name="Bonasio R."/>
            <person name="Zhang G."/>
            <person name="Ye C."/>
            <person name="Mutti N.S."/>
            <person name="Fang X."/>
            <person name="Qin N."/>
            <person name="Donahue G."/>
            <person name="Yang P."/>
            <person name="Li Q."/>
            <person name="Li C."/>
            <person name="Zhang P."/>
            <person name="Huang Z."/>
            <person name="Berger S.L."/>
            <person name="Reinberg D."/>
            <person name="Wang J."/>
            <person name="Liebig J."/>
        </authorList>
    </citation>
    <scope>NUCLEOTIDE SEQUENCE [LARGE SCALE GENOMIC DNA]</scope>
    <source>
        <strain evidence="1 2">R22 G/1</strain>
    </source>
</reference>
<name>E2B3V0_HARSA</name>
<protein>
    <submittedName>
        <fullName evidence="1">Uncharacterized protein</fullName>
    </submittedName>
</protein>
<dbReference type="InterPro" id="IPR022083">
    <property type="entry name" value="KBP"/>
</dbReference>
<dbReference type="Pfam" id="PF12309">
    <property type="entry name" value="KBP_C"/>
    <property type="match status" value="1"/>
</dbReference>
<dbReference type="OrthoDB" id="7554758at2759"/>
<dbReference type="Proteomes" id="UP000008237">
    <property type="component" value="Unassembled WGS sequence"/>
</dbReference>
<gene>
    <name evidence="1" type="ORF">EAI_09327</name>
</gene>
<evidence type="ECO:0000313" key="2">
    <source>
        <dbReference type="Proteomes" id="UP000008237"/>
    </source>
</evidence>
<dbReference type="AlphaFoldDB" id="E2B3V0"/>